<dbReference type="InterPro" id="IPR011528">
    <property type="entry name" value="NERD"/>
</dbReference>
<evidence type="ECO:0000259" key="1">
    <source>
        <dbReference type="PROSITE" id="PS50965"/>
    </source>
</evidence>
<evidence type="ECO:0000313" key="2">
    <source>
        <dbReference type="EMBL" id="MDQ6595270.1"/>
    </source>
</evidence>
<reference evidence="2" key="1">
    <citation type="submission" date="2023-08" db="EMBL/GenBank/DDBJ databases">
        <title>Nitrogen cycling bacteria in agricultural field soils.</title>
        <authorList>
            <person name="Jang J."/>
        </authorList>
    </citation>
    <scope>NUCLEOTIDE SEQUENCE</scope>
    <source>
        <strain evidence="2">PS3-36</strain>
    </source>
</reference>
<sequence>MEVKDIFTLKERDLSLTLTGVISAQNWLAANHPFLPVLSSKQASVEAGIGGEEKVSEISRRHLFPFDHHIFHDLSPSSDEKFQMDTYFMTPSYGLVFETKNIGGSLEFRENPPQLIRTRENGQKDGFESPVVQLDHNRELLSAWLRSRNIYIPIYGAVVLAYPRQIVEVPPSKAKVLFPSSIPAFINSIPKLTKKLDPYCFEWLSAELLNSHQRYIPKPICEAYQIPFEDIQPGVICKVCDRIGMVKHCRTWYCPYCEATDHLAHVRNLQEWFLLFKRTITNRECREFLRVDNIHTATRILQSSNMDMEGTFKNRSYIMDLSKVR</sequence>
<dbReference type="RefSeq" id="WP_308912865.1">
    <property type="nucleotide sequence ID" value="NZ_JAVGVR010000001.1"/>
</dbReference>
<name>A0AA90QKI9_9BACI</name>
<dbReference type="Proteomes" id="UP001178888">
    <property type="component" value="Unassembled WGS sequence"/>
</dbReference>
<accession>A0AA90QKI9</accession>
<protein>
    <submittedName>
        <fullName evidence="2">Nuclease-related domain-containing protein</fullName>
    </submittedName>
</protein>
<dbReference type="Pfam" id="PF08378">
    <property type="entry name" value="NERD"/>
    <property type="match status" value="1"/>
</dbReference>
<dbReference type="EMBL" id="JAVGVR010000001">
    <property type="protein sequence ID" value="MDQ6595270.1"/>
    <property type="molecule type" value="Genomic_DNA"/>
</dbReference>
<dbReference type="AlphaFoldDB" id="A0AA90QKI9"/>
<evidence type="ECO:0000313" key="3">
    <source>
        <dbReference type="Proteomes" id="UP001178888"/>
    </source>
</evidence>
<keyword evidence="3" id="KW-1185">Reference proteome</keyword>
<comment type="caution">
    <text evidence="2">The sequence shown here is derived from an EMBL/GenBank/DDBJ whole genome shotgun (WGS) entry which is preliminary data.</text>
</comment>
<organism evidence="2 3">
    <name type="scientific">Bacillus salipaludis</name>
    <dbReference type="NCBI Taxonomy" id="2547811"/>
    <lineage>
        <taxon>Bacteria</taxon>
        <taxon>Bacillati</taxon>
        <taxon>Bacillota</taxon>
        <taxon>Bacilli</taxon>
        <taxon>Bacillales</taxon>
        <taxon>Bacillaceae</taxon>
        <taxon>Bacillus</taxon>
    </lineage>
</organism>
<proteinExistence type="predicted"/>
<dbReference type="PROSITE" id="PS50965">
    <property type="entry name" value="NERD"/>
    <property type="match status" value="1"/>
</dbReference>
<feature type="domain" description="NERD" evidence="1">
    <location>
        <begin position="47"/>
        <end position="164"/>
    </location>
</feature>
<gene>
    <name evidence="2" type="ORF">RCG21_02155</name>
</gene>